<feature type="transmembrane region" description="Helical" evidence="1">
    <location>
        <begin position="62"/>
        <end position="84"/>
    </location>
</feature>
<accession>A0A3B0C5J6</accession>
<feature type="transmembrane region" description="Helical" evidence="1">
    <location>
        <begin position="105"/>
        <end position="127"/>
    </location>
</feature>
<keyword evidence="1" id="KW-1133">Transmembrane helix</keyword>
<feature type="transmembrane region" description="Helical" evidence="1">
    <location>
        <begin position="178"/>
        <end position="203"/>
    </location>
</feature>
<gene>
    <name evidence="2" type="ORF">D7M11_19140</name>
</gene>
<dbReference type="GO" id="GO:0140359">
    <property type="term" value="F:ABC-type transporter activity"/>
    <property type="evidence" value="ECO:0007669"/>
    <property type="project" value="InterPro"/>
</dbReference>
<dbReference type="EMBL" id="RBAH01000014">
    <property type="protein sequence ID" value="RKN80600.1"/>
    <property type="molecule type" value="Genomic_DNA"/>
</dbReference>
<protein>
    <recommendedName>
        <fullName evidence="4">ABC transporter permease</fullName>
    </recommendedName>
</protein>
<feature type="transmembrane region" description="Helical" evidence="1">
    <location>
        <begin position="147"/>
        <end position="171"/>
    </location>
</feature>
<dbReference type="RefSeq" id="WP_120748855.1">
    <property type="nucleotide sequence ID" value="NZ_RBAH01000014.1"/>
</dbReference>
<dbReference type="GO" id="GO:0005886">
    <property type="term" value="C:plasma membrane"/>
    <property type="evidence" value="ECO:0007669"/>
    <property type="project" value="UniProtKB-SubCell"/>
</dbReference>
<dbReference type="Proteomes" id="UP000282311">
    <property type="component" value="Unassembled WGS sequence"/>
</dbReference>
<proteinExistence type="predicted"/>
<evidence type="ECO:0008006" key="4">
    <source>
        <dbReference type="Google" id="ProtNLM"/>
    </source>
</evidence>
<keyword evidence="1" id="KW-0472">Membrane</keyword>
<comment type="caution">
    <text evidence="2">The sequence shown here is derived from an EMBL/GenBank/DDBJ whole genome shotgun (WGS) entry which is preliminary data.</text>
</comment>
<keyword evidence="1" id="KW-0812">Transmembrane</keyword>
<name>A0A3B0C5J6_9BACL</name>
<keyword evidence="3" id="KW-1185">Reference proteome</keyword>
<feature type="transmembrane region" description="Helical" evidence="1">
    <location>
        <begin position="26"/>
        <end position="42"/>
    </location>
</feature>
<organism evidence="2 3">
    <name type="scientific">Paenibacillus ginsengarvi</name>
    <dbReference type="NCBI Taxonomy" id="400777"/>
    <lineage>
        <taxon>Bacteria</taxon>
        <taxon>Bacillati</taxon>
        <taxon>Bacillota</taxon>
        <taxon>Bacilli</taxon>
        <taxon>Bacillales</taxon>
        <taxon>Paenibacillaceae</taxon>
        <taxon>Paenibacillus</taxon>
    </lineage>
</organism>
<dbReference type="PANTHER" id="PTHR37305:SF1">
    <property type="entry name" value="MEMBRANE PROTEIN"/>
    <property type="match status" value="1"/>
</dbReference>
<reference evidence="2 3" key="1">
    <citation type="journal article" date="2007" name="Int. J. Syst. Evol. Microbiol.">
        <title>Paenibacillus ginsengarvi sp. nov., isolated from soil from ginseng cultivation.</title>
        <authorList>
            <person name="Yoon M.H."/>
            <person name="Ten L.N."/>
            <person name="Im W.T."/>
        </authorList>
    </citation>
    <scope>NUCLEOTIDE SEQUENCE [LARGE SCALE GENOMIC DNA]</scope>
    <source>
        <strain evidence="2 3">KCTC 13059</strain>
    </source>
</reference>
<dbReference type="OrthoDB" id="1711106at2"/>
<sequence>MAQLYSLYASTHNETSKLFYQTKTKLTVVLTVLVPVAAAFLLGRVQTGIGLSLGRDFPELMLGLFTAVWLPLFLFMAAAESFAGEYADRTIKLVLLRPISRAGAFASKVLALLLYLAALLAVVWLVSVAAGLVLDGGATLAGLPGSIAAYAAAFVAMSAVGTAASFVAQWLRSGVGTLALCVFLYVAAKLLPFFFPGTAIWSFVTYTDWHTLWVGETAAAGKLLQIFGFLLSSCIISYTAGWYMFERKSH</sequence>
<evidence type="ECO:0000256" key="1">
    <source>
        <dbReference type="SAM" id="Phobius"/>
    </source>
</evidence>
<evidence type="ECO:0000313" key="2">
    <source>
        <dbReference type="EMBL" id="RKN80600.1"/>
    </source>
</evidence>
<dbReference type="AlphaFoldDB" id="A0A3B0C5J6"/>
<evidence type="ECO:0000313" key="3">
    <source>
        <dbReference type="Proteomes" id="UP000282311"/>
    </source>
</evidence>
<dbReference type="Pfam" id="PF12679">
    <property type="entry name" value="ABC2_membrane_2"/>
    <property type="match status" value="1"/>
</dbReference>
<dbReference type="PANTHER" id="PTHR37305">
    <property type="entry name" value="INTEGRAL MEMBRANE PROTEIN-RELATED"/>
    <property type="match status" value="1"/>
</dbReference>
<feature type="transmembrane region" description="Helical" evidence="1">
    <location>
        <begin position="223"/>
        <end position="245"/>
    </location>
</feature>